<feature type="compositionally biased region" description="Basic and acidic residues" evidence="1">
    <location>
        <begin position="107"/>
        <end position="119"/>
    </location>
</feature>
<feature type="compositionally biased region" description="Basic and acidic residues" evidence="1">
    <location>
        <begin position="673"/>
        <end position="685"/>
    </location>
</feature>
<comment type="caution">
    <text evidence="2">The sequence shown here is derived from an EMBL/GenBank/DDBJ whole genome shotgun (WGS) entry which is preliminary data.</text>
</comment>
<feature type="compositionally biased region" description="Acidic residues" evidence="1">
    <location>
        <begin position="1"/>
        <end position="10"/>
    </location>
</feature>
<dbReference type="PANTHER" id="PTHR33050">
    <property type="entry name" value="REVERSE TRANSCRIPTASE DOMAIN-CONTAINING PROTEIN"/>
    <property type="match status" value="1"/>
</dbReference>
<feature type="region of interest" description="Disordered" evidence="1">
    <location>
        <begin position="107"/>
        <end position="143"/>
    </location>
</feature>
<name>A0AAE0G3W3_9CHLO</name>
<evidence type="ECO:0008006" key="4">
    <source>
        <dbReference type="Google" id="ProtNLM"/>
    </source>
</evidence>
<evidence type="ECO:0000313" key="2">
    <source>
        <dbReference type="EMBL" id="KAK3271124.1"/>
    </source>
</evidence>
<feature type="compositionally biased region" description="Basic and acidic residues" evidence="1">
    <location>
        <begin position="638"/>
        <end position="653"/>
    </location>
</feature>
<dbReference type="PANTHER" id="PTHR33050:SF7">
    <property type="entry name" value="RIBONUCLEASE H"/>
    <property type="match status" value="1"/>
</dbReference>
<feature type="compositionally biased region" description="Low complexity" evidence="1">
    <location>
        <begin position="654"/>
        <end position="672"/>
    </location>
</feature>
<gene>
    <name evidence="2" type="ORF">CYMTET_20504</name>
</gene>
<evidence type="ECO:0000256" key="1">
    <source>
        <dbReference type="SAM" id="MobiDB-lite"/>
    </source>
</evidence>
<dbReference type="Proteomes" id="UP001190700">
    <property type="component" value="Unassembled WGS sequence"/>
</dbReference>
<protein>
    <recommendedName>
        <fullName evidence="4">Reverse transcriptase domain-containing protein</fullName>
    </recommendedName>
</protein>
<dbReference type="InterPro" id="IPR043502">
    <property type="entry name" value="DNA/RNA_pol_sf"/>
</dbReference>
<accession>A0AAE0G3W3</accession>
<dbReference type="EMBL" id="LGRX02009987">
    <property type="protein sequence ID" value="KAK3271124.1"/>
    <property type="molecule type" value="Genomic_DNA"/>
</dbReference>
<dbReference type="InterPro" id="IPR052055">
    <property type="entry name" value="Hepadnavirus_pol/RT"/>
</dbReference>
<keyword evidence="3" id="KW-1185">Reference proteome</keyword>
<feature type="region of interest" description="Disordered" evidence="1">
    <location>
        <begin position="1"/>
        <end position="25"/>
    </location>
</feature>
<feature type="region of interest" description="Disordered" evidence="1">
    <location>
        <begin position="629"/>
        <end position="728"/>
    </location>
</feature>
<proteinExistence type="predicted"/>
<organism evidence="2 3">
    <name type="scientific">Cymbomonas tetramitiformis</name>
    <dbReference type="NCBI Taxonomy" id="36881"/>
    <lineage>
        <taxon>Eukaryota</taxon>
        <taxon>Viridiplantae</taxon>
        <taxon>Chlorophyta</taxon>
        <taxon>Pyramimonadophyceae</taxon>
        <taxon>Pyramimonadales</taxon>
        <taxon>Pyramimonadaceae</taxon>
        <taxon>Cymbomonas</taxon>
    </lineage>
</organism>
<dbReference type="SUPFAM" id="SSF56672">
    <property type="entry name" value="DNA/RNA polymerases"/>
    <property type="match status" value="1"/>
</dbReference>
<reference evidence="2 3" key="1">
    <citation type="journal article" date="2015" name="Genome Biol. Evol.">
        <title>Comparative Genomics of a Bacterivorous Green Alga Reveals Evolutionary Causalities and Consequences of Phago-Mixotrophic Mode of Nutrition.</title>
        <authorList>
            <person name="Burns J.A."/>
            <person name="Paasch A."/>
            <person name="Narechania A."/>
            <person name="Kim E."/>
        </authorList>
    </citation>
    <scope>NUCLEOTIDE SEQUENCE [LARGE SCALE GENOMIC DNA]</scope>
    <source>
        <strain evidence="2 3">PLY_AMNH</strain>
    </source>
</reference>
<sequence>MSFADDDEEEVARQSARGPGGAQLPVLDAARRAQLAAMEEPCRTVSDDVLARALRGELAPEDIARPSEFYEHLVRKVQRTGSSITINDYDTVWRVCAKQFDVRPAKKPDRWSQYRRSDAAEEEENAGKGKGGRGDKGKGKGKGSDMFAACAGLRITPGLLRRARGPPEEGVQPWWSGLRAGEYIRVWNVQGGPWGHGVEPALQSVERLVPVPVSVENPELWRAHSQESRVRSSSRWPALRQELAARTTVETMESCVRAHCVAAAFRDWHDVHFLVRSAACGTGWAYVELDEPYRVPNYVEQEHAEVMRGVIAEELRAGRIFLAGWRLPVGVIAMGMVEKVRKGKVKFRPVSDYSRPKVGGVNSRIALDSDEFVTVKEAFALLRPGCFMVKVDLENAYRTAAEAEENMMLLVEFVSFLGFSVNMAKCEGPARRMEFLGILLSTDRWTVCTAAIDSDRVKIVLTRAESAAGAGSERQVTRRTVRMAAPVLEDLAVLERVLRMYNGRQGALHRRVVDESHFATDASGTLGLGGGLGEALLPPQLGGFSADAPEIMGTTVVVNIDNQSALFQIKRWWGAVAYLLLLKQLFYSCSKHDIRLQPVYISSKDNLLADLLSRLQLARVHATESMASQVSKAVAQQDRTEKRPAPEAGDRRLLPLSSTTGRSSSRHTSPASEDPRRRSPRREESSPPNRTPGPSERWTEPATGTFRKPTKGVDPAAWPLKQTAGLPRNHTHLSKLQLGIIHTPT</sequence>
<evidence type="ECO:0000313" key="3">
    <source>
        <dbReference type="Proteomes" id="UP001190700"/>
    </source>
</evidence>
<dbReference type="AlphaFoldDB" id="A0AAE0G3W3"/>